<evidence type="ECO:0000313" key="2">
    <source>
        <dbReference type="EMBL" id="JAG14539.1"/>
    </source>
</evidence>
<reference evidence="2" key="2">
    <citation type="submission" date="2014-07" db="EMBL/GenBank/DDBJ databases">
        <authorList>
            <person name="Hull J."/>
        </authorList>
    </citation>
    <scope>NUCLEOTIDE SEQUENCE</scope>
</reference>
<feature type="signal peptide" evidence="1">
    <location>
        <begin position="1"/>
        <end position="21"/>
    </location>
</feature>
<protein>
    <submittedName>
        <fullName evidence="2">Uncharacterized protein</fullName>
    </submittedName>
</protein>
<keyword evidence="1" id="KW-0732">Signal</keyword>
<name>A0A0A9X3H3_LYGHE</name>
<sequence>KHPTKMIRLAIIVGFIACVESIHLGPRVLPEGILNISPFHEDLKKELMAAIATKHNEKVTLPVSIYRVEAKIVQRGLQYHVFFVTGSNNKICEATWTDRIRSKTPENVKLKCLKIFDFGEWAGNLDYHSGIMESEDF</sequence>
<reference evidence="2" key="1">
    <citation type="journal article" date="2014" name="PLoS ONE">
        <title>Transcriptome-Based Identification of ABC Transporters in the Western Tarnished Plant Bug Lygus hesperus.</title>
        <authorList>
            <person name="Hull J.J."/>
            <person name="Chaney K."/>
            <person name="Geib S.M."/>
            <person name="Fabrick J.A."/>
            <person name="Brent C.S."/>
            <person name="Walsh D."/>
            <person name="Lavine L.C."/>
        </authorList>
    </citation>
    <scope>NUCLEOTIDE SEQUENCE</scope>
</reference>
<organism evidence="2">
    <name type="scientific">Lygus hesperus</name>
    <name type="common">Western plant bug</name>
    <dbReference type="NCBI Taxonomy" id="30085"/>
    <lineage>
        <taxon>Eukaryota</taxon>
        <taxon>Metazoa</taxon>
        <taxon>Ecdysozoa</taxon>
        <taxon>Arthropoda</taxon>
        <taxon>Hexapoda</taxon>
        <taxon>Insecta</taxon>
        <taxon>Pterygota</taxon>
        <taxon>Neoptera</taxon>
        <taxon>Paraneoptera</taxon>
        <taxon>Hemiptera</taxon>
        <taxon>Heteroptera</taxon>
        <taxon>Panheteroptera</taxon>
        <taxon>Cimicomorpha</taxon>
        <taxon>Miridae</taxon>
        <taxon>Mirini</taxon>
        <taxon>Lygus</taxon>
    </lineage>
</organism>
<proteinExistence type="predicted"/>
<evidence type="ECO:0000256" key="1">
    <source>
        <dbReference type="SAM" id="SignalP"/>
    </source>
</evidence>
<dbReference type="EMBL" id="GBHO01029065">
    <property type="protein sequence ID" value="JAG14539.1"/>
    <property type="molecule type" value="Transcribed_RNA"/>
</dbReference>
<dbReference type="AlphaFoldDB" id="A0A0A9X3H3"/>
<feature type="chain" id="PRO_5002054170" evidence="1">
    <location>
        <begin position="22"/>
        <end position="137"/>
    </location>
</feature>
<accession>A0A0A9X3H3</accession>
<feature type="non-terminal residue" evidence="2">
    <location>
        <position position="1"/>
    </location>
</feature>
<gene>
    <name evidence="2" type="ORF">CM83_18850</name>
</gene>